<comment type="subunit">
    <text evidence="3">Part of the 50S ribosomal subunit. Forms a cluster with proteins L3 and L19. In the 70S ribosome, L14 and L19 interact and together make contacts with the 16S rRNA in bridges B5 and B8.</text>
</comment>
<dbReference type="NCBIfam" id="TIGR01067">
    <property type="entry name" value="rplN_bact"/>
    <property type="match status" value="1"/>
</dbReference>
<dbReference type="Proteomes" id="UP000229966">
    <property type="component" value="Unassembled WGS sequence"/>
</dbReference>
<sequence>MLMDKTICIVADNSGVKKFRVFKVLGRGPKKAARIAGIVIGSAIEVIPESPIKKKSVLKGIIVRTKAPIKRKNGTTVRFDDNAVVILGADEGTIRATRIIGPVAREIRSKGYKKIISLAKEII</sequence>
<dbReference type="GO" id="GO:0070180">
    <property type="term" value="F:large ribosomal subunit rRNA binding"/>
    <property type="evidence" value="ECO:0007669"/>
    <property type="project" value="TreeGrafter"/>
</dbReference>
<dbReference type="AlphaFoldDB" id="A0A2M7CJ39"/>
<comment type="similarity">
    <text evidence="3 4">Belongs to the universal ribosomal protein uL14 family.</text>
</comment>
<keyword evidence="2 3" id="KW-0687">Ribonucleoprotein</keyword>
<evidence type="ECO:0000256" key="2">
    <source>
        <dbReference type="ARBA" id="ARBA00023274"/>
    </source>
</evidence>
<dbReference type="SMART" id="SM01374">
    <property type="entry name" value="Ribosomal_L14"/>
    <property type="match status" value="1"/>
</dbReference>
<comment type="caution">
    <text evidence="6">The sequence shown here is derived from an EMBL/GenBank/DDBJ whole genome shotgun (WGS) entry which is preliminary data.</text>
</comment>
<dbReference type="InterPro" id="IPR005745">
    <property type="entry name" value="Ribosomal_uL14_bac-type"/>
</dbReference>
<protein>
    <recommendedName>
        <fullName evidence="3">Large ribosomal subunit protein uL14</fullName>
    </recommendedName>
</protein>
<evidence type="ECO:0000313" key="6">
    <source>
        <dbReference type="EMBL" id="PIV25671.1"/>
    </source>
</evidence>
<dbReference type="PANTHER" id="PTHR11761">
    <property type="entry name" value="50S/60S RIBOSOMAL PROTEIN L14/L23"/>
    <property type="match status" value="1"/>
</dbReference>
<reference evidence="7" key="1">
    <citation type="submission" date="2017-09" db="EMBL/GenBank/DDBJ databases">
        <title>Depth-based differentiation of microbial function through sediment-hosted aquifers and enrichment of novel symbionts in the deep terrestrial subsurface.</title>
        <authorList>
            <person name="Probst A.J."/>
            <person name="Ladd B."/>
            <person name="Jarett J.K."/>
            <person name="Geller-Mcgrath D.E."/>
            <person name="Sieber C.M.K."/>
            <person name="Emerson J.B."/>
            <person name="Anantharaman K."/>
            <person name="Thomas B.C."/>
            <person name="Malmstrom R."/>
            <person name="Stieglmeier M."/>
            <person name="Klingl A."/>
            <person name="Woyke T."/>
            <person name="Ryan C.M."/>
            <person name="Banfield J.F."/>
        </authorList>
    </citation>
    <scope>NUCLEOTIDE SEQUENCE [LARGE SCALE GENOMIC DNA]</scope>
</reference>
<evidence type="ECO:0000256" key="4">
    <source>
        <dbReference type="RuleBase" id="RU003949"/>
    </source>
</evidence>
<evidence type="ECO:0000256" key="5">
    <source>
        <dbReference type="RuleBase" id="RU003950"/>
    </source>
</evidence>
<dbReference type="SUPFAM" id="SSF50193">
    <property type="entry name" value="Ribosomal protein L14"/>
    <property type="match status" value="1"/>
</dbReference>
<dbReference type="PANTHER" id="PTHR11761:SF3">
    <property type="entry name" value="LARGE RIBOSOMAL SUBUNIT PROTEIN UL14M"/>
    <property type="match status" value="1"/>
</dbReference>
<organism evidence="6 7">
    <name type="scientific">Candidatus Berkelbacteria bacterium CG03_land_8_20_14_0_80_40_36</name>
    <dbReference type="NCBI Taxonomy" id="1974509"/>
    <lineage>
        <taxon>Bacteria</taxon>
        <taxon>Candidatus Berkelbacteria</taxon>
    </lineage>
</organism>
<keyword evidence="3 5" id="KW-0699">rRNA-binding</keyword>
<dbReference type="GO" id="GO:0022625">
    <property type="term" value="C:cytosolic large ribosomal subunit"/>
    <property type="evidence" value="ECO:0007669"/>
    <property type="project" value="TreeGrafter"/>
</dbReference>
<dbReference type="CDD" id="cd00337">
    <property type="entry name" value="Ribosomal_uL14"/>
    <property type="match status" value="1"/>
</dbReference>
<dbReference type="Pfam" id="PF00238">
    <property type="entry name" value="Ribosomal_L14"/>
    <property type="match status" value="1"/>
</dbReference>
<dbReference type="HAMAP" id="MF_01367">
    <property type="entry name" value="Ribosomal_uL14"/>
    <property type="match status" value="1"/>
</dbReference>
<dbReference type="InterPro" id="IPR019972">
    <property type="entry name" value="Ribosomal_uL14_CS"/>
</dbReference>
<gene>
    <name evidence="3" type="primary">rplN</name>
    <name evidence="6" type="ORF">COS38_00440</name>
</gene>
<dbReference type="InterPro" id="IPR036853">
    <property type="entry name" value="Ribosomal_uL14_sf"/>
</dbReference>
<keyword evidence="3 5" id="KW-0694">RNA-binding</keyword>
<dbReference type="EMBL" id="PEUM01000011">
    <property type="protein sequence ID" value="PIV25671.1"/>
    <property type="molecule type" value="Genomic_DNA"/>
</dbReference>
<dbReference type="InterPro" id="IPR000218">
    <property type="entry name" value="Ribosomal_uL14"/>
</dbReference>
<name>A0A2M7CJ39_9BACT</name>
<accession>A0A2M7CJ39</accession>
<dbReference type="GO" id="GO:0006412">
    <property type="term" value="P:translation"/>
    <property type="evidence" value="ECO:0007669"/>
    <property type="project" value="UniProtKB-UniRule"/>
</dbReference>
<dbReference type="Gene3D" id="2.40.150.20">
    <property type="entry name" value="Ribosomal protein L14"/>
    <property type="match status" value="1"/>
</dbReference>
<dbReference type="GO" id="GO:0003735">
    <property type="term" value="F:structural constituent of ribosome"/>
    <property type="evidence" value="ECO:0007669"/>
    <property type="project" value="InterPro"/>
</dbReference>
<proteinExistence type="inferred from homology"/>
<dbReference type="PROSITE" id="PS00049">
    <property type="entry name" value="RIBOSOMAL_L14"/>
    <property type="match status" value="1"/>
</dbReference>
<evidence type="ECO:0000256" key="3">
    <source>
        <dbReference type="HAMAP-Rule" id="MF_01367"/>
    </source>
</evidence>
<keyword evidence="1 3" id="KW-0689">Ribosomal protein</keyword>
<evidence type="ECO:0000313" key="7">
    <source>
        <dbReference type="Proteomes" id="UP000229966"/>
    </source>
</evidence>
<comment type="function">
    <text evidence="3 5">Binds to 23S rRNA. Forms part of two intersubunit bridges in the 70S ribosome.</text>
</comment>
<evidence type="ECO:0000256" key="1">
    <source>
        <dbReference type="ARBA" id="ARBA00022980"/>
    </source>
</evidence>